<dbReference type="Proteomes" id="UP001635816">
    <property type="component" value="Unassembled WGS sequence"/>
</dbReference>
<gene>
    <name evidence="1" type="ORF">ACK4CT_34945</name>
</gene>
<name>A0ABW9LK50_9MYCO</name>
<dbReference type="EMBL" id="JBKBDD010000023">
    <property type="protein sequence ID" value="MFN6548373.1"/>
    <property type="molecule type" value="Genomic_DNA"/>
</dbReference>
<sequence>MNTTTVDAELFIFNTPSPEALQQMPTDYYDECRMAGAGSVEIERHDHSVVIRFSDPLLAGGRGCTRRRRRRRVEGAVHR</sequence>
<reference evidence="1 2" key="1">
    <citation type="submission" date="2024-12" db="EMBL/GenBank/DDBJ databases">
        <title>The coexistence of Mycolicibacterium septicum and Mycolicibacterium nivoides in clinical samples.</title>
        <authorList>
            <person name="Wang C."/>
            <person name="Feng Y."/>
            <person name="Zong Z."/>
        </authorList>
    </citation>
    <scope>NUCLEOTIDE SEQUENCE [LARGE SCALE GENOMIC DNA]</scope>
    <source>
        <strain evidence="1 2">120309</strain>
    </source>
</reference>
<evidence type="ECO:0000313" key="1">
    <source>
        <dbReference type="EMBL" id="MFN6548373.1"/>
    </source>
</evidence>
<accession>A0ABW9LK50</accession>
<dbReference type="RefSeq" id="WP_409545885.1">
    <property type="nucleotide sequence ID" value="NZ_JBKBDD010000023.1"/>
</dbReference>
<keyword evidence="2" id="KW-1185">Reference proteome</keyword>
<protein>
    <submittedName>
        <fullName evidence="1">Uncharacterized protein</fullName>
    </submittedName>
</protein>
<comment type="caution">
    <text evidence="1">The sequence shown here is derived from an EMBL/GenBank/DDBJ whole genome shotgun (WGS) entry which is preliminary data.</text>
</comment>
<evidence type="ECO:0000313" key="2">
    <source>
        <dbReference type="Proteomes" id="UP001635816"/>
    </source>
</evidence>
<proteinExistence type="predicted"/>
<organism evidence="1 2">
    <name type="scientific">Mycolicibacterium nivoides</name>
    <dbReference type="NCBI Taxonomy" id="2487344"/>
    <lineage>
        <taxon>Bacteria</taxon>
        <taxon>Bacillati</taxon>
        <taxon>Actinomycetota</taxon>
        <taxon>Actinomycetes</taxon>
        <taxon>Mycobacteriales</taxon>
        <taxon>Mycobacteriaceae</taxon>
        <taxon>Mycolicibacterium</taxon>
    </lineage>
</organism>